<keyword evidence="3 5" id="KW-0371">Homeobox</keyword>
<feature type="non-terminal residue" evidence="8">
    <location>
        <position position="1"/>
    </location>
</feature>
<evidence type="ECO:0000256" key="4">
    <source>
        <dbReference type="ARBA" id="ARBA00023242"/>
    </source>
</evidence>
<evidence type="ECO:0000256" key="5">
    <source>
        <dbReference type="PROSITE-ProRule" id="PRU00108"/>
    </source>
</evidence>
<dbReference type="InterPro" id="IPR001356">
    <property type="entry name" value="HD"/>
</dbReference>
<name>A0AAV8WTL0_9CUCU</name>
<sequence>YTQGPLLASDLKLNCSEIRPKRARTVFTSSQFAELEKEFIDNKYLCRIRKLHLAQSLNLSAKQVQIWF</sequence>
<feature type="domain" description="Homeobox" evidence="7">
    <location>
        <begin position="18"/>
        <end position="68"/>
    </location>
</feature>
<keyword evidence="9" id="KW-1185">Reference proteome</keyword>
<dbReference type="SMART" id="SM00389">
    <property type="entry name" value="HOX"/>
    <property type="match status" value="1"/>
</dbReference>
<dbReference type="PANTHER" id="PTHR45664:SF12">
    <property type="entry name" value="PANCREAS_DUODENUM HOMEOBOX PROTEIN 1"/>
    <property type="match status" value="1"/>
</dbReference>
<dbReference type="CDD" id="cd00086">
    <property type="entry name" value="homeodomain"/>
    <property type="match status" value="1"/>
</dbReference>
<dbReference type="Pfam" id="PF00046">
    <property type="entry name" value="Homeodomain"/>
    <property type="match status" value="1"/>
</dbReference>
<dbReference type="EMBL" id="JANEYF010004870">
    <property type="protein sequence ID" value="KAJ8929791.1"/>
    <property type="molecule type" value="Genomic_DNA"/>
</dbReference>
<evidence type="ECO:0000259" key="7">
    <source>
        <dbReference type="PROSITE" id="PS50071"/>
    </source>
</evidence>
<dbReference type="Proteomes" id="UP001162156">
    <property type="component" value="Unassembled WGS sequence"/>
</dbReference>
<dbReference type="Gene3D" id="1.10.10.60">
    <property type="entry name" value="Homeodomain-like"/>
    <property type="match status" value="1"/>
</dbReference>
<dbReference type="GO" id="GO:0005634">
    <property type="term" value="C:nucleus"/>
    <property type="evidence" value="ECO:0007669"/>
    <property type="project" value="UniProtKB-SubCell"/>
</dbReference>
<dbReference type="GO" id="GO:0000981">
    <property type="term" value="F:DNA-binding transcription factor activity, RNA polymerase II-specific"/>
    <property type="evidence" value="ECO:0007669"/>
    <property type="project" value="TreeGrafter"/>
</dbReference>
<proteinExistence type="predicted"/>
<evidence type="ECO:0000313" key="9">
    <source>
        <dbReference type="Proteomes" id="UP001162156"/>
    </source>
</evidence>
<organism evidence="8 9">
    <name type="scientific">Rhamnusium bicolor</name>
    <dbReference type="NCBI Taxonomy" id="1586634"/>
    <lineage>
        <taxon>Eukaryota</taxon>
        <taxon>Metazoa</taxon>
        <taxon>Ecdysozoa</taxon>
        <taxon>Arthropoda</taxon>
        <taxon>Hexapoda</taxon>
        <taxon>Insecta</taxon>
        <taxon>Pterygota</taxon>
        <taxon>Neoptera</taxon>
        <taxon>Endopterygota</taxon>
        <taxon>Coleoptera</taxon>
        <taxon>Polyphaga</taxon>
        <taxon>Cucujiformia</taxon>
        <taxon>Chrysomeloidea</taxon>
        <taxon>Cerambycidae</taxon>
        <taxon>Lepturinae</taxon>
        <taxon>Rhagiini</taxon>
        <taxon>Rhamnusium</taxon>
    </lineage>
</organism>
<evidence type="ECO:0000256" key="3">
    <source>
        <dbReference type="ARBA" id="ARBA00023155"/>
    </source>
</evidence>
<dbReference type="PANTHER" id="PTHR45664">
    <property type="entry name" value="PROTEIN ZERKNUELLT 1-RELATED"/>
    <property type="match status" value="1"/>
</dbReference>
<dbReference type="GO" id="GO:0009893">
    <property type="term" value="P:positive regulation of metabolic process"/>
    <property type="evidence" value="ECO:0007669"/>
    <property type="project" value="UniProtKB-ARBA"/>
</dbReference>
<evidence type="ECO:0000313" key="8">
    <source>
        <dbReference type="EMBL" id="KAJ8929791.1"/>
    </source>
</evidence>
<evidence type="ECO:0000256" key="2">
    <source>
        <dbReference type="ARBA" id="ARBA00023125"/>
    </source>
</evidence>
<evidence type="ECO:0000256" key="1">
    <source>
        <dbReference type="ARBA" id="ARBA00004123"/>
    </source>
</evidence>
<comment type="caution">
    <text evidence="8">The sequence shown here is derived from an EMBL/GenBank/DDBJ whole genome shotgun (WGS) entry which is preliminary data.</text>
</comment>
<accession>A0AAV8WTL0</accession>
<gene>
    <name evidence="8" type="ORF">NQ314_017486</name>
</gene>
<dbReference type="InterPro" id="IPR009057">
    <property type="entry name" value="Homeodomain-like_sf"/>
</dbReference>
<comment type="subcellular location">
    <subcellularLocation>
        <location evidence="1 5 6">Nucleus</location>
    </subcellularLocation>
</comment>
<keyword evidence="4 5" id="KW-0539">Nucleus</keyword>
<dbReference type="AlphaFoldDB" id="A0AAV8WTL0"/>
<dbReference type="GO" id="GO:0000978">
    <property type="term" value="F:RNA polymerase II cis-regulatory region sequence-specific DNA binding"/>
    <property type="evidence" value="ECO:0007669"/>
    <property type="project" value="TreeGrafter"/>
</dbReference>
<dbReference type="SUPFAM" id="SSF46689">
    <property type="entry name" value="Homeodomain-like"/>
    <property type="match status" value="1"/>
</dbReference>
<protein>
    <recommendedName>
        <fullName evidence="7">Homeobox domain-containing protein</fullName>
    </recommendedName>
</protein>
<keyword evidence="2 5" id="KW-0238">DNA-binding</keyword>
<evidence type="ECO:0000256" key="6">
    <source>
        <dbReference type="RuleBase" id="RU000682"/>
    </source>
</evidence>
<reference evidence="8" key="1">
    <citation type="journal article" date="2023" name="Insect Mol. Biol.">
        <title>Genome sequencing provides insights into the evolution of gene families encoding plant cell wall-degrading enzymes in longhorned beetles.</title>
        <authorList>
            <person name="Shin N.R."/>
            <person name="Okamura Y."/>
            <person name="Kirsch R."/>
            <person name="Pauchet Y."/>
        </authorList>
    </citation>
    <scope>NUCLEOTIDE SEQUENCE</scope>
    <source>
        <strain evidence="8">RBIC_L_NR</strain>
    </source>
</reference>
<dbReference type="PROSITE" id="PS50071">
    <property type="entry name" value="HOMEOBOX_2"/>
    <property type="match status" value="1"/>
</dbReference>